<dbReference type="SUPFAM" id="SSF103647">
    <property type="entry name" value="TSP type-3 repeat"/>
    <property type="match status" value="2"/>
</dbReference>
<proteinExistence type="predicted"/>
<dbReference type="Gene3D" id="4.10.1080.10">
    <property type="entry name" value="TSP type-3 repeat"/>
    <property type="match status" value="2"/>
</dbReference>
<evidence type="ECO:0000313" key="3">
    <source>
        <dbReference type="Proteomes" id="UP000244906"/>
    </source>
</evidence>
<dbReference type="InterPro" id="IPR008969">
    <property type="entry name" value="CarboxyPept-like_regulatory"/>
</dbReference>
<dbReference type="GO" id="GO:0005509">
    <property type="term" value="F:calcium ion binding"/>
    <property type="evidence" value="ECO:0007669"/>
    <property type="project" value="InterPro"/>
</dbReference>
<reference evidence="2 3" key="1">
    <citation type="submission" date="2018-04" db="EMBL/GenBank/DDBJ databases">
        <title>Thalassorhabdus spongiae gen. nov., sp. nov., isolated from a marine sponge in South-West Iceland.</title>
        <authorList>
            <person name="Knobloch S."/>
            <person name="Daussin A."/>
            <person name="Johannsson R."/>
            <person name="Marteinsson V.T."/>
        </authorList>
    </citation>
    <scope>NUCLEOTIDE SEQUENCE [LARGE SCALE GENOMIC DNA]</scope>
    <source>
        <strain evidence="2 3">Hp12</strain>
    </source>
</reference>
<dbReference type="InterPro" id="IPR028974">
    <property type="entry name" value="TSP_type-3_rpt"/>
</dbReference>
<feature type="region of interest" description="Disordered" evidence="1">
    <location>
        <begin position="925"/>
        <end position="945"/>
    </location>
</feature>
<feature type="compositionally biased region" description="Basic and acidic residues" evidence="1">
    <location>
        <begin position="41"/>
        <end position="58"/>
    </location>
</feature>
<keyword evidence="3" id="KW-1185">Reference proteome</keyword>
<feature type="compositionally biased region" description="Acidic residues" evidence="1">
    <location>
        <begin position="155"/>
        <end position="172"/>
    </location>
</feature>
<dbReference type="InterPro" id="IPR013783">
    <property type="entry name" value="Ig-like_fold"/>
</dbReference>
<evidence type="ECO:0008006" key="4">
    <source>
        <dbReference type="Google" id="ProtNLM"/>
    </source>
</evidence>
<protein>
    <recommendedName>
        <fullName evidence="4">Carboxypeptidase regulatory-like domain-containing protein</fullName>
    </recommendedName>
</protein>
<feature type="compositionally biased region" description="Basic and acidic residues" evidence="1">
    <location>
        <begin position="212"/>
        <end position="225"/>
    </location>
</feature>
<name>A0A2V1GS24_9GAMM</name>
<dbReference type="Proteomes" id="UP000244906">
    <property type="component" value="Unassembled WGS sequence"/>
</dbReference>
<dbReference type="Gene3D" id="2.60.40.10">
    <property type="entry name" value="Immunoglobulins"/>
    <property type="match status" value="2"/>
</dbReference>
<gene>
    <name evidence="2" type="ORF">DC094_15990</name>
</gene>
<dbReference type="SUPFAM" id="SSF49464">
    <property type="entry name" value="Carboxypeptidase regulatory domain-like"/>
    <property type="match status" value="1"/>
</dbReference>
<dbReference type="EMBL" id="QDDL01000007">
    <property type="protein sequence ID" value="PVZ66764.1"/>
    <property type="molecule type" value="Genomic_DNA"/>
</dbReference>
<comment type="caution">
    <text evidence="2">The sequence shown here is derived from an EMBL/GenBank/DDBJ whole genome shotgun (WGS) entry which is preliminary data.</text>
</comment>
<organism evidence="2 3">
    <name type="scientific">Pelagibaculum spongiae</name>
    <dbReference type="NCBI Taxonomy" id="2080658"/>
    <lineage>
        <taxon>Bacteria</taxon>
        <taxon>Pseudomonadati</taxon>
        <taxon>Pseudomonadota</taxon>
        <taxon>Gammaproteobacteria</taxon>
        <taxon>Oceanospirillales</taxon>
        <taxon>Pelagibaculum</taxon>
    </lineage>
</organism>
<accession>A0A2V1GS24</accession>
<feature type="compositionally biased region" description="Acidic residues" evidence="1">
    <location>
        <begin position="24"/>
        <end position="40"/>
    </location>
</feature>
<sequence>MTLEKDLKVTLFLVPTISDRDGDGTPDDEDAFPDDPDEQSDLDRDGVGDNSDLDRDGDGYSNSDEEQHGGDANEKNITPPDLDGDFKPDAIDEDRDGDGISNVFEEQLGTNPDDASQAPIDSDGDGLPDVIDQDRDGDGVENDQDVFPDDRSESSDLDNDGLGDNSDDDIDGDGFSNDVELQLGNDEKNANDTPPDIDGDKIPDVFDEDKDGDGVKNEQDDYPEDPDKFLLEAQIIIDSPVSGFVTRDTQVVVSGSIVGDIDSIRVEDQQAVIDGEVFSATIELREGANKITAVGRYQTLSGPRSANATKNIILDTTPPEIIISSVADGMVTTSPAITIAGSLDDLRSNLSVNQAPTVTVNGISIEVINRSFELANYSLRPGLNVLNIQATDPRGNSKIIQRKVIYLKQAGQKIIELGGNNQQAQVGEILSHPLSVKLVDRNNLPIASRAATFKISEGDGAIVSGNRISRTMVLLSNEQGIIQADYQLGKRSGAGNHQVTVSAIGFPGKMVFSASAHPLLPAKLSVARGGRQTGMMGSLLPEPLIARVTDNNGNPLQGVDVMFEVESGGGHFLANDGSKSTSITVSSDFDGNAIQGLVLGSTLESLGFDSQLVLASVVGMPELNTTFVANNSRPGAIEETKISGLVLDNSNQPLPDVEVKIMGNFFNTRETITDAQGMFLFDKAPVGTVHLVLDGSTTSREGEWPHLMFELVTISGKDNTVEMPIYFPEVDYDGGKIAGGDRDIIIPMRNVEGAEVIIPANSMTFPDGRKTGRVMFTQVQSDKVPMPAPNGSAFEVAWTLQPAGIHFDPPARVSLPNSFGGTPGEEMEMFSFDHDLMEWVSIGPGVVSDDGAKITSRLGHGIRHSGWGGAPPPPDDKCYEQCNGTECYQRSKIPGACACSEPKLIKGKLKSNQIPDNCQLELCGDSPEDNLEDNDDKPADEQGDCQIPTCKNKQLKYEEDLSDEPIDGSAADDPNDCVDKTCIGPPAHDDSEVPSEECRKCERGISVEDSSHRPKGDEFQKPDDCKVLFCDEKNEYENESANLPDNDLTDCRAPACNDKGWENSPGQHKFSEKEECKEITYSCSEDGKNVPEEKKYRDGKLVEGNKCRECQGGEAIDIAVDTKWRVASGSTLNLEIPVGAIDSLNKKLKKLPRVKIKVAPVNKLKHKRKERECCSEDKGKQDAGEAEDSLEVSAGISASLDVLPPFYLNQKDLGVDLGFVGYVKIDVSAVASLGPAVGAGISGILGRRDSSCNESNNCVFADLGVVLGLGAKGDVSALGCIRTGGVFVPDADKCGLAGVELAAAVNFSWKYSTNGKECGAPSGVNFDWKGVTLDLKFIVTSGATGKLRDVPITIPFGPYFL</sequence>
<evidence type="ECO:0000313" key="2">
    <source>
        <dbReference type="EMBL" id="PVZ66764.1"/>
    </source>
</evidence>
<feature type="compositionally biased region" description="Acidic residues" evidence="1">
    <location>
        <begin position="926"/>
        <end position="935"/>
    </location>
</feature>
<feature type="region of interest" description="Disordered" evidence="1">
    <location>
        <begin position="14"/>
        <end position="225"/>
    </location>
</feature>
<feature type="compositionally biased region" description="Basic and acidic residues" evidence="1">
    <location>
        <begin position="65"/>
        <end position="74"/>
    </location>
</feature>
<evidence type="ECO:0000256" key="1">
    <source>
        <dbReference type="SAM" id="MobiDB-lite"/>
    </source>
</evidence>